<proteinExistence type="inferred from homology"/>
<dbReference type="PANTHER" id="PTHR43108:SF8">
    <property type="entry name" value="SD21168P"/>
    <property type="match status" value="1"/>
</dbReference>
<dbReference type="Proteomes" id="UP001498476">
    <property type="component" value="Unassembled WGS sequence"/>
</dbReference>
<evidence type="ECO:0000256" key="1">
    <source>
        <dbReference type="ARBA" id="ARBA00008779"/>
    </source>
</evidence>
<dbReference type="Gene3D" id="3.40.720.10">
    <property type="entry name" value="Alkaline Phosphatase, subunit A"/>
    <property type="match status" value="1"/>
</dbReference>
<dbReference type="InterPro" id="IPR017850">
    <property type="entry name" value="Alkaline_phosphatase_core_sf"/>
</dbReference>
<organism evidence="3 4">
    <name type="scientific">Neonectria punicea</name>
    <dbReference type="NCBI Taxonomy" id="979145"/>
    <lineage>
        <taxon>Eukaryota</taxon>
        <taxon>Fungi</taxon>
        <taxon>Dikarya</taxon>
        <taxon>Ascomycota</taxon>
        <taxon>Pezizomycotina</taxon>
        <taxon>Sordariomycetes</taxon>
        <taxon>Hypocreomycetidae</taxon>
        <taxon>Hypocreales</taxon>
        <taxon>Nectriaceae</taxon>
        <taxon>Neonectria</taxon>
    </lineage>
</organism>
<dbReference type="EMBL" id="JAZAVJ010000006">
    <property type="protein sequence ID" value="KAK7424051.1"/>
    <property type="molecule type" value="Genomic_DNA"/>
</dbReference>
<comment type="caution">
    <text evidence="3">The sequence shown here is derived from an EMBL/GenBank/DDBJ whole genome shotgun (WGS) entry which is preliminary data.</text>
</comment>
<evidence type="ECO:0000313" key="3">
    <source>
        <dbReference type="EMBL" id="KAK7424051.1"/>
    </source>
</evidence>
<gene>
    <name evidence="3" type="ORF">QQX98_000661</name>
</gene>
<evidence type="ECO:0000313" key="4">
    <source>
        <dbReference type="Proteomes" id="UP001498476"/>
    </source>
</evidence>
<dbReference type="PANTHER" id="PTHR43108">
    <property type="entry name" value="N-ACETYLGLUCOSAMINE-6-SULFATASE FAMILY MEMBER"/>
    <property type="match status" value="1"/>
</dbReference>
<keyword evidence="4" id="KW-1185">Reference proteome</keyword>
<evidence type="ECO:0000259" key="2">
    <source>
        <dbReference type="Pfam" id="PF00884"/>
    </source>
</evidence>
<dbReference type="Pfam" id="PF00884">
    <property type="entry name" value="Sulfatase"/>
    <property type="match status" value="1"/>
</dbReference>
<comment type="similarity">
    <text evidence="1">Belongs to the sulfatase family.</text>
</comment>
<name>A0ABR1HTY4_9HYPO</name>
<accession>A0ABR1HTY4</accession>
<reference evidence="3 4" key="1">
    <citation type="journal article" date="2025" name="Microbiol. Resour. Announc.">
        <title>Draft genome sequences for Neonectria magnoliae and Neonectria punicea, canker pathogens of Liriodendron tulipifera and Acer saccharum in West Virginia.</title>
        <authorList>
            <person name="Petronek H.M."/>
            <person name="Kasson M.T."/>
            <person name="Metheny A.M."/>
            <person name="Stauder C.M."/>
            <person name="Lovett B."/>
            <person name="Lynch S.C."/>
            <person name="Garnas J.R."/>
            <person name="Kasson L.R."/>
            <person name="Stajich J.E."/>
        </authorList>
    </citation>
    <scope>NUCLEOTIDE SEQUENCE [LARGE SCALE GENOMIC DNA]</scope>
    <source>
        <strain evidence="3 4">NRRL 64653</strain>
    </source>
</reference>
<sequence length="202" mass="22998">MAHNTNVTDVNPSYGGYPKFVANGYNENPLVLWMQQSGYNTYYAGKLFNAHTIDNCNSRLVNGYTGSDFLLDPFTYQYYNTSTTRNGQRPVNHFGECSPDLTAKSAYGFLNEALSQPDTSFFLTIAPVAPHADVTLYPEIVAGLLKVAERHWHLFQDYRIPRTMNFNPDSPSGASWVAQLERLNDTIIEYNDEYQRCRLRVL</sequence>
<dbReference type="InterPro" id="IPR000917">
    <property type="entry name" value="Sulfatase_N"/>
</dbReference>
<protein>
    <recommendedName>
        <fullName evidence="2">Sulfatase N-terminal domain-containing protein</fullName>
    </recommendedName>
</protein>
<feature type="domain" description="Sulfatase N-terminal" evidence="2">
    <location>
        <begin position="3"/>
        <end position="138"/>
    </location>
</feature>
<dbReference type="SUPFAM" id="SSF53649">
    <property type="entry name" value="Alkaline phosphatase-like"/>
    <property type="match status" value="1"/>
</dbReference>